<name>A0A660L8D6_9BACL</name>
<dbReference type="InterPro" id="IPR010397">
    <property type="entry name" value="DUF996"/>
</dbReference>
<gene>
    <name evidence="2" type="ORF">C7438_0748</name>
</gene>
<feature type="transmembrane region" description="Helical" evidence="1">
    <location>
        <begin position="73"/>
        <end position="90"/>
    </location>
</feature>
<dbReference type="Proteomes" id="UP000267019">
    <property type="component" value="Unassembled WGS sequence"/>
</dbReference>
<feature type="transmembrane region" description="Helical" evidence="1">
    <location>
        <begin position="173"/>
        <end position="196"/>
    </location>
</feature>
<dbReference type="AlphaFoldDB" id="A0A660L8D6"/>
<dbReference type="EMBL" id="RBIJ01000001">
    <property type="protein sequence ID" value="RKQ89092.1"/>
    <property type="molecule type" value="Genomic_DNA"/>
</dbReference>
<feature type="transmembrane region" description="Helical" evidence="1">
    <location>
        <begin position="132"/>
        <end position="152"/>
    </location>
</feature>
<organism evidence="2 3">
    <name type="scientific">Brockia lithotrophica</name>
    <dbReference type="NCBI Taxonomy" id="933949"/>
    <lineage>
        <taxon>Bacteria</taxon>
        <taxon>Bacillati</taxon>
        <taxon>Bacillota</taxon>
        <taxon>Bacilli</taxon>
        <taxon>Bacillales</taxon>
        <taxon>Bacillales Family X. Incertae Sedis</taxon>
        <taxon>Brockia</taxon>
    </lineage>
</organism>
<keyword evidence="1" id="KW-0812">Transmembrane</keyword>
<feature type="transmembrane region" description="Helical" evidence="1">
    <location>
        <begin position="12"/>
        <end position="34"/>
    </location>
</feature>
<accession>A0A660L8D6</accession>
<proteinExistence type="predicted"/>
<keyword evidence="1" id="KW-0472">Membrane</keyword>
<evidence type="ECO:0000256" key="1">
    <source>
        <dbReference type="SAM" id="Phobius"/>
    </source>
</evidence>
<protein>
    <submittedName>
        <fullName evidence="2">Putative membrane protein</fullName>
    </submittedName>
</protein>
<dbReference type="Pfam" id="PF06195">
    <property type="entry name" value="DUF996"/>
    <property type="match status" value="1"/>
</dbReference>
<sequence length="211" mass="22804">MNDGARLSQSGLYGMLAGILWIANLFVFLLPAGMREISSLLLQFLALVFLYIAFSGIGDALGSQEISGNGRTAVIFLTLGVLLSLAVTLWKAGELASAQEALQNLALGMQGGTASEAEVEEMTKQIGTMGRIYLYSFLPFWLLSLIGAFPLRKAYVQTAEATEIPQFRTAGNLFLWGIILTPLLIGGILLLVYYIFVILAFSKLRTAAQEG</sequence>
<evidence type="ECO:0000313" key="3">
    <source>
        <dbReference type="Proteomes" id="UP000267019"/>
    </source>
</evidence>
<dbReference type="RefSeq" id="WP_170143554.1">
    <property type="nucleotide sequence ID" value="NZ_RBIJ01000001.1"/>
</dbReference>
<comment type="caution">
    <text evidence="2">The sequence shown here is derived from an EMBL/GenBank/DDBJ whole genome shotgun (WGS) entry which is preliminary data.</text>
</comment>
<keyword evidence="3" id="KW-1185">Reference proteome</keyword>
<keyword evidence="1" id="KW-1133">Transmembrane helix</keyword>
<evidence type="ECO:0000313" key="2">
    <source>
        <dbReference type="EMBL" id="RKQ89092.1"/>
    </source>
</evidence>
<feature type="transmembrane region" description="Helical" evidence="1">
    <location>
        <begin position="40"/>
        <end position="61"/>
    </location>
</feature>
<reference evidence="2 3" key="1">
    <citation type="submission" date="2018-10" db="EMBL/GenBank/DDBJ databases">
        <title>Genomic Encyclopedia of Type Strains, Phase IV (KMG-IV): sequencing the most valuable type-strain genomes for metagenomic binning, comparative biology and taxonomic classification.</title>
        <authorList>
            <person name="Goeker M."/>
        </authorList>
    </citation>
    <scope>NUCLEOTIDE SEQUENCE [LARGE SCALE GENOMIC DNA]</scope>
    <source>
        <strain evidence="2 3">DSM 22653</strain>
    </source>
</reference>